<gene>
    <name evidence="5" type="ORF">PHISCL_11060</name>
</gene>
<dbReference type="PROSITE" id="PS50166">
    <property type="entry name" value="IMPORTIN_B_NT"/>
    <property type="match status" value="1"/>
</dbReference>
<dbReference type="STRING" id="2070753.A0A3A2Z318"/>
<feature type="non-terminal residue" evidence="5">
    <location>
        <position position="87"/>
    </location>
</feature>
<dbReference type="EMBL" id="MVGC01003671">
    <property type="protein sequence ID" value="RJE16603.1"/>
    <property type="molecule type" value="Genomic_DNA"/>
</dbReference>
<comment type="caution">
    <text evidence="5">The sequence shown here is derived from an EMBL/GenBank/DDBJ whole genome shotgun (WGS) entry which is preliminary data.</text>
</comment>
<evidence type="ECO:0000256" key="2">
    <source>
        <dbReference type="ARBA" id="ARBA00022448"/>
    </source>
</evidence>
<dbReference type="InterPro" id="IPR011989">
    <property type="entry name" value="ARM-like"/>
</dbReference>
<dbReference type="InterPro" id="IPR001494">
    <property type="entry name" value="Importin-beta_N"/>
</dbReference>
<dbReference type="GO" id="GO:0006611">
    <property type="term" value="P:protein export from nucleus"/>
    <property type="evidence" value="ECO:0007669"/>
    <property type="project" value="TreeGrafter"/>
</dbReference>
<dbReference type="GO" id="GO:0005829">
    <property type="term" value="C:cytosol"/>
    <property type="evidence" value="ECO:0007669"/>
    <property type="project" value="TreeGrafter"/>
</dbReference>
<keyword evidence="6" id="KW-1185">Reference proteome</keyword>
<dbReference type="GO" id="GO:0005049">
    <property type="term" value="F:nuclear export signal receptor activity"/>
    <property type="evidence" value="ECO:0007669"/>
    <property type="project" value="TreeGrafter"/>
</dbReference>
<dbReference type="GO" id="GO:0031267">
    <property type="term" value="F:small GTPase binding"/>
    <property type="evidence" value="ECO:0007669"/>
    <property type="project" value="InterPro"/>
</dbReference>
<dbReference type="Pfam" id="PF03810">
    <property type="entry name" value="IBN_N"/>
    <property type="match status" value="1"/>
</dbReference>
<dbReference type="AlphaFoldDB" id="A0A3A2Z318"/>
<keyword evidence="3" id="KW-0539">Nucleus</keyword>
<dbReference type="GO" id="GO:0005635">
    <property type="term" value="C:nuclear envelope"/>
    <property type="evidence" value="ECO:0007669"/>
    <property type="project" value="TreeGrafter"/>
</dbReference>
<dbReference type="Gene3D" id="1.25.10.10">
    <property type="entry name" value="Leucine-rich Repeat Variant"/>
    <property type="match status" value="1"/>
</dbReference>
<evidence type="ECO:0000256" key="3">
    <source>
        <dbReference type="ARBA" id="ARBA00023242"/>
    </source>
</evidence>
<dbReference type="OrthoDB" id="3268246at2759"/>
<sequence>LLQVTASASYPYNTRLASALCFKNFIKRNWADEDGNYKLSLDEVATIKRELISLMISVPAGIQTQLGDSVSVIADSDFWERWDTLVD</sequence>
<organism evidence="5 6">
    <name type="scientific">Aspergillus sclerotialis</name>
    <dbReference type="NCBI Taxonomy" id="2070753"/>
    <lineage>
        <taxon>Eukaryota</taxon>
        <taxon>Fungi</taxon>
        <taxon>Dikarya</taxon>
        <taxon>Ascomycota</taxon>
        <taxon>Pezizomycotina</taxon>
        <taxon>Eurotiomycetes</taxon>
        <taxon>Eurotiomycetidae</taxon>
        <taxon>Eurotiales</taxon>
        <taxon>Aspergillaceae</taxon>
        <taxon>Aspergillus</taxon>
        <taxon>Aspergillus subgen. Polypaecilum</taxon>
    </lineage>
</organism>
<evidence type="ECO:0000313" key="6">
    <source>
        <dbReference type="Proteomes" id="UP000266188"/>
    </source>
</evidence>
<dbReference type="InterPro" id="IPR016024">
    <property type="entry name" value="ARM-type_fold"/>
</dbReference>
<evidence type="ECO:0000313" key="5">
    <source>
        <dbReference type="EMBL" id="RJE16603.1"/>
    </source>
</evidence>
<comment type="subcellular location">
    <subcellularLocation>
        <location evidence="1">Nucleus</location>
    </subcellularLocation>
</comment>
<protein>
    <submittedName>
        <fullName evidence="5">Chromosome segregation protein</fullName>
    </submittedName>
</protein>
<dbReference type="PANTHER" id="PTHR10997:SF8">
    <property type="entry name" value="EXPORTIN-2"/>
    <property type="match status" value="1"/>
</dbReference>
<dbReference type="SUPFAM" id="SSF48371">
    <property type="entry name" value="ARM repeat"/>
    <property type="match status" value="1"/>
</dbReference>
<accession>A0A3A2Z318</accession>
<feature type="non-terminal residue" evidence="5">
    <location>
        <position position="1"/>
    </location>
</feature>
<keyword evidence="2" id="KW-0813">Transport</keyword>
<dbReference type="GO" id="GO:0006606">
    <property type="term" value="P:protein import into nucleus"/>
    <property type="evidence" value="ECO:0007669"/>
    <property type="project" value="TreeGrafter"/>
</dbReference>
<evidence type="ECO:0000256" key="1">
    <source>
        <dbReference type="ARBA" id="ARBA00004123"/>
    </source>
</evidence>
<feature type="domain" description="Importin N-terminal" evidence="4">
    <location>
        <begin position="1"/>
        <end position="57"/>
    </location>
</feature>
<dbReference type="Proteomes" id="UP000266188">
    <property type="component" value="Unassembled WGS sequence"/>
</dbReference>
<name>A0A3A2Z318_9EURO</name>
<reference evidence="6" key="1">
    <citation type="submission" date="2017-02" db="EMBL/GenBank/DDBJ databases">
        <authorList>
            <person name="Tafer H."/>
            <person name="Lopandic K."/>
        </authorList>
    </citation>
    <scope>NUCLEOTIDE SEQUENCE [LARGE SCALE GENOMIC DNA]</scope>
    <source>
        <strain evidence="6">CBS 366.77</strain>
    </source>
</reference>
<dbReference type="PANTHER" id="PTHR10997">
    <property type="entry name" value="IMPORTIN-7, 8, 11"/>
    <property type="match status" value="1"/>
</dbReference>
<proteinExistence type="predicted"/>
<evidence type="ECO:0000259" key="4">
    <source>
        <dbReference type="PROSITE" id="PS50166"/>
    </source>
</evidence>